<name>A0A7R8ZFK7_9CRUS</name>
<comment type="subcellular location">
    <subcellularLocation>
        <location evidence="2">Secreted</location>
    </subcellularLocation>
</comment>
<organism evidence="16">
    <name type="scientific">Cyprideis torosa</name>
    <dbReference type="NCBI Taxonomy" id="163714"/>
    <lineage>
        <taxon>Eukaryota</taxon>
        <taxon>Metazoa</taxon>
        <taxon>Ecdysozoa</taxon>
        <taxon>Arthropoda</taxon>
        <taxon>Crustacea</taxon>
        <taxon>Oligostraca</taxon>
        <taxon>Ostracoda</taxon>
        <taxon>Podocopa</taxon>
        <taxon>Podocopida</taxon>
        <taxon>Cytherocopina</taxon>
        <taxon>Cytheroidea</taxon>
        <taxon>Cytherideidae</taxon>
        <taxon>Cyprideis</taxon>
    </lineage>
</organism>
<dbReference type="PANTHER" id="PTHR11705">
    <property type="entry name" value="PROTEASE FAMILY M14 CARBOXYPEPTIDASE A,B"/>
    <property type="match status" value="1"/>
</dbReference>
<dbReference type="SUPFAM" id="SSF53187">
    <property type="entry name" value="Zn-dependent exopeptidases"/>
    <property type="match status" value="1"/>
</dbReference>
<dbReference type="InterPro" id="IPR036990">
    <property type="entry name" value="M14A-like_propep"/>
</dbReference>
<keyword evidence="6" id="KW-0645">Protease</keyword>
<sequence>MGITSGTGVRLLLLICFVGHVRLQQSAKDYNYTGNKLMEVHLDRDSHVRVIKNLKDSFLEHWPKVFATGGRVHVVAPSEEYVKVQRNFTEGGMKYKVLNPSHGINTNELEMRGLENNLEMTWEFYNPLSEIDRYVKGIAANHEFVELLQIGQTAEERQILGLRINPGNSSHKVWIDGGFHAREWISPATVTYIVDQLTRNYTNNKDIADGFDWWIVPVANPDGYEYTWTHDRLWRKNRRHSNNTQCVGVDLNRNWDFYWMEVGASSDPCSPVYAGPFAESEPEVRAVRDLILELNSDNSLAIMLTIHSFYQAWMAPWGFKYEIPEDLDEMLAVLKAAVSAVKNTHGMEYKHGQVTEFLRPASGCQDDWGKGVAKIKHSYTVELRDRGRNGFTLPRDQILPTAQETWEGVKAAVRKVVESKKRL</sequence>
<evidence type="ECO:0000256" key="11">
    <source>
        <dbReference type="ARBA" id="ARBA00023049"/>
    </source>
</evidence>
<dbReference type="PANTHER" id="PTHR11705:SF91">
    <property type="entry name" value="FI01817P-RELATED"/>
    <property type="match status" value="1"/>
</dbReference>
<evidence type="ECO:0000256" key="12">
    <source>
        <dbReference type="ARBA" id="ARBA00023157"/>
    </source>
</evidence>
<dbReference type="CDD" id="cd03860">
    <property type="entry name" value="M14_CP_A-B_like"/>
    <property type="match status" value="1"/>
</dbReference>
<dbReference type="Pfam" id="PF00246">
    <property type="entry name" value="Peptidase_M14"/>
    <property type="match status" value="1"/>
</dbReference>
<evidence type="ECO:0000259" key="15">
    <source>
        <dbReference type="PROSITE" id="PS52035"/>
    </source>
</evidence>
<evidence type="ECO:0000256" key="2">
    <source>
        <dbReference type="ARBA" id="ARBA00004613"/>
    </source>
</evidence>
<dbReference type="GO" id="GO:0004181">
    <property type="term" value="F:metallocarboxypeptidase activity"/>
    <property type="evidence" value="ECO:0007669"/>
    <property type="project" value="InterPro"/>
</dbReference>
<proteinExistence type="inferred from homology"/>
<dbReference type="EMBL" id="OB660043">
    <property type="protein sequence ID" value="CAD7222289.1"/>
    <property type="molecule type" value="Genomic_DNA"/>
</dbReference>
<dbReference type="SMART" id="SM00631">
    <property type="entry name" value="Zn_pept"/>
    <property type="match status" value="1"/>
</dbReference>
<keyword evidence="9" id="KW-0378">Hydrolase</keyword>
<dbReference type="FunFam" id="3.40.630.10:FF:000040">
    <property type="entry name" value="zinc carboxypeptidase"/>
    <property type="match status" value="1"/>
</dbReference>
<evidence type="ECO:0000256" key="6">
    <source>
        <dbReference type="ARBA" id="ARBA00022670"/>
    </source>
</evidence>
<dbReference type="InterPro" id="IPR000834">
    <property type="entry name" value="Peptidase_M14"/>
</dbReference>
<comment type="function">
    <text evidence="13">Involved in the digestion of the blood meal.</text>
</comment>
<evidence type="ECO:0000256" key="10">
    <source>
        <dbReference type="ARBA" id="ARBA00022833"/>
    </source>
</evidence>
<evidence type="ECO:0000256" key="7">
    <source>
        <dbReference type="ARBA" id="ARBA00022723"/>
    </source>
</evidence>
<comment type="cofactor">
    <cofactor evidence="1">
        <name>Zn(2+)</name>
        <dbReference type="ChEBI" id="CHEBI:29105"/>
    </cofactor>
</comment>
<evidence type="ECO:0000256" key="9">
    <source>
        <dbReference type="ARBA" id="ARBA00022801"/>
    </source>
</evidence>
<evidence type="ECO:0000256" key="5">
    <source>
        <dbReference type="ARBA" id="ARBA00022645"/>
    </source>
</evidence>
<keyword evidence="12" id="KW-1015">Disulfide bond</keyword>
<keyword evidence="5" id="KW-0121">Carboxypeptidase</keyword>
<feature type="active site" description="Proton donor/acceptor" evidence="14">
    <location>
        <position position="382"/>
    </location>
</feature>
<dbReference type="Gene3D" id="3.30.70.340">
    <property type="entry name" value="Metallocarboxypeptidase-like"/>
    <property type="match status" value="1"/>
</dbReference>
<evidence type="ECO:0000313" key="16">
    <source>
        <dbReference type="EMBL" id="CAD7222289.1"/>
    </source>
</evidence>
<dbReference type="AlphaFoldDB" id="A0A7R8ZFK7"/>
<evidence type="ECO:0000256" key="3">
    <source>
        <dbReference type="ARBA" id="ARBA00005988"/>
    </source>
</evidence>
<dbReference type="PROSITE" id="PS52035">
    <property type="entry name" value="PEPTIDASE_M14"/>
    <property type="match status" value="1"/>
</dbReference>
<dbReference type="GO" id="GO:0005615">
    <property type="term" value="C:extracellular space"/>
    <property type="evidence" value="ECO:0007669"/>
    <property type="project" value="TreeGrafter"/>
</dbReference>
<reference evidence="16" key="1">
    <citation type="submission" date="2020-11" db="EMBL/GenBank/DDBJ databases">
        <authorList>
            <person name="Tran Van P."/>
        </authorList>
    </citation>
    <scope>NUCLEOTIDE SEQUENCE</scope>
</reference>
<comment type="similarity">
    <text evidence="3 14">Belongs to the peptidase M14 family.</text>
</comment>
<evidence type="ECO:0000256" key="8">
    <source>
        <dbReference type="ARBA" id="ARBA00022729"/>
    </source>
</evidence>
<keyword evidence="7" id="KW-0479">Metal-binding</keyword>
<gene>
    <name evidence="16" type="ORF">CTOB1V02_LOCUS301</name>
</gene>
<evidence type="ECO:0000256" key="4">
    <source>
        <dbReference type="ARBA" id="ARBA00022525"/>
    </source>
</evidence>
<dbReference type="GO" id="GO:0006508">
    <property type="term" value="P:proteolysis"/>
    <property type="evidence" value="ECO:0007669"/>
    <property type="project" value="UniProtKB-KW"/>
</dbReference>
<accession>A0A7R8ZFK7</accession>
<evidence type="ECO:0000256" key="1">
    <source>
        <dbReference type="ARBA" id="ARBA00001947"/>
    </source>
</evidence>
<keyword evidence="11" id="KW-0482">Metalloprotease</keyword>
<keyword evidence="8" id="KW-0732">Signal</keyword>
<dbReference type="OrthoDB" id="3626597at2759"/>
<keyword evidence="4" id="KW-0964">Secreted</keyword>
<protein>
    <recommendedName>
        <fullName evidence="15">Peptidase M14 domain-containing protein</fullName>
    </recommendedName>
</protein>
<keyword evidence="10" id="KW-0862">Zinc</keyword>
<evidence type="ECO:0000256" key="13">
    <source>
        <dbReference type="ARBA" id="ARBA00057299"/>
    </source>
</evidence>
<feature type="domain" description="Peptidase M14" evidence="15">
    <location>
        <begin position="124"/>
        <end position="416"/>
    </location>
</feature>
<dbReference type="SUPFAM" id="SSF54897">
    <property type="entry name" value="Protease propeptides/inhibitors"/>
    <property type="match status" value="1"/>
</dbReference>
<dbReference type="PRINTS" id="PR00765">
    <property type="entry name" value="CRBOXYPTASEA"/>
</dbReference>
<dbReference type="GO" id="GO:0008270">
    <property type="term" value="F:zinc ion binding"/>
    <property type="evidence" value="ECO:0007669"/>
    <property type="project" value="InterPro"/>
</dbReference>
<evidence type="ECO:0000256" key="14">
    <source>
        <dbReference type="PROSITE-ProRule" id="PRU01379"/>
    </source>
</evidence>
<dbReference type="Gene3D" id="3.40.630.10">
    <property type="entry name" value="Zn peptidases"/>
    <property type="match status" value="1"/>
</dbReference>